<evidence type="ECO:0000313" key="2">
    <source>
        <dbReference type="EMBL" id="OGG47622.1"/>
    </source>
</evidence>
<feature type="transmembrane region" description="Helical" evidence="1">
    <location>
        <begin position="128"/>
        <end position="145"/>
    </location>
</feature>
<reference evidence="2 3" key="1">
    <citation type="journal article" date="2016" name="Nat. Commun.">
        <title>Thousands of microbial genomes shed light on interconnected biogeochemical processes in an aquifer system.</title>
        <authorList>
            <person name="Anantharaman K."/>
            <person name="Brown C.T."/>
            <person name="Hug L.A."/>
            <person name="Sharon I."/>
            <person name="Castelle C.J."/>
            <person name="Probst A.J."/>
            <person name="Thomas B.C."/>
            <person name="Singh A."/>
            <person name="Wilkins M.J."/>
            <person name="Karaoz U."/>
            <person name="Brodie E.L."/>
            <person name="Williams K.H."/>
            <person name="Hubbard S.S."/>
            <person name="Banfield J.F."/>
        </authorList>
    </citation>
    <scope>NUCLEOTIDE SEQUENCE [LARGE SCALE GENOMIC DNA]</scope>
</reference>
<evidence type="ECO:0000256" key="1">
    <source>
        <dbReference type="SAM" id="Phobius"/>
    </source>
</evidence>
<dbReference type="Proteomes" id="UP000178344">
    <property type="component" value="Unassembled WGS sequence"/>
</dbReference>
<proteinExistence type="predicted"/>
<feature type="transmembrane region" description="Helical" evidence="1">
    <location>
        <begin position="61"/>
        <end position="79"/>
    </location>
</feature>
<keyword evidence="1" id="KW-0812">Transmembrane</keyword>
<evidence type="ECO:0000313" key="3">
    <source>
        <dbReference type="Proteomes" id="UP000178344"/>
    </source>
</evidence>
<keyword evidence="1" id="KW-0472">Membrane</keyword>
<feature type="transmembrane region" description="Helical" evidence="1">
    <location>
        <begin position="106"/>
        <end position="122"/>
    </location>
</feature>
<accession>A0A1F6CFI7</accession>
<comment type="caution">
    <text evidence="2">The sequence shown here is derived from an EMBL/GenBank/DDBJ whole genome shotgun (WGS) entry which is preliminary data.</text>
</comment>
<sequence length="160" mass="17737">MFNIDGRLLAGADWLARKAKRRSNTSGLRLAVDAGILATMGGVGAHFFAETPYEFGGFPSWLVVMGFPAFTLLGAWIHWRRFNIPARREEVLVAVARLRKMKRMRLLFLLIASSFVLSNPHTLSSANVALAIAFLGAVSAFYLMCTERGWEVAPGLLPRR</sequence>
<protein>
    <submittedName>
        <fullName evidence="2">Uncharacterized protein</fullName>
    </submittedName>
</protein>
<feature type="transmembrane region" description="Helical" evidence="1">
    <location>
        <begin position="27"/>
        <end position="49"/>
    </location>
</feature>
<organism evidence="2 3">
    <name type="scientific">Candidatus Kaiserbacteria bacterium RIFCSPHIGHO2_01_FULL_49_13</name>
    <dbReference type="NCBI Taxonomy" id="1798477"/>
    <lineage>
        <taxon>Bacteria</taxon>
        <taxon>Candidatus Kaiseribacteriota</taxon>
    </lineage>
</organism>
<keyword evidence="1" id="KW-1133">Transmembrane helix</keyword>
<gene>
    <name evidence="2" type="ORF">A2671_01705</name>
</gene>
<dbReference type="AlphaFoldDB" id="A0A1F6CFI7"/>
<dbReference type="EMBL" id="MFKQ01000004">
    <property type="protein sequence ID" value="OGG47622.1"/>
    <property type="molecule type" value="Genomic_DNA"/>
</dbReference>
<name>A0A1F6CFI7_9BACT</name>